<evidence type="ECO:0000256" key="3">
    <source>
        <dbReference type="SAM" id="Coils"/>
    </source>
</evidence>
<feature type="domain" description="C1q" evidence="5">
    <location>
        <begin position="650"/>
        <end position="789"/>
    </location>
</feature>
<dbReference type="Pfam" id="PF01344">
    <property type="entry name" value="Kelch_1"/>
    <property type="match status" value="4"/>
</dbReference>
<name>A0AAW0P917_9GOBI</name>
<dbReference type="Gene3D" id="2.120.10.80">
    <property type="entry name" value="Kelch-type beta propeller"/>
    <property type="match status" value="1"/>
</dbReference>
<accession>A0AAW0P917</accession>
<evidence type="ECO:0000259" key="4">
    <source>
        <dbReference type="PROSITE" id="PS50097"/>
    </source>
</evidence>
<reference evidence="7" key="1">
    <citation type="submission" date="2024-04" db="EMBL/GenBank/DDBJ databases">
        <title>Salinicola lusitanus LLJ914,a marine bacterium isolated from the Okinawa Trough.</title>
        <authorList>
            <person name="Li J."/>
        </authorList>
    </citation>
    <scope>NUCLEOTIDE SEQUENCE [LARGE SCALE GENOMIC DNA]</scope>
</reference>
<dbReference type="SUPFAM" id="SSF49842">
    <property type="entry name" value="TNF-like"/>
    <property type="match status" value="1"/>
</dbReference>
<dbReference type="Pfam" id="PF00386">
    <property type="entry name" value="C1q"/>
    <property type="match status" value="1"/>
</dbReference>
<keyword evidence="2" id="KW-0677">Repeat</keyword>
<evidence type="ECO:0000313" key="6">
    <source>
        <dbReference type="EMBL" id="KAK7910392.1"/>
    </source>
</evidence>
<dbReference type="SUPFAM" id="SSF54695">
    <property type="entry name" value="POZ domain"/>
    <property type="match status" value="1"/>
</dbReference>
<dbReference type="InterPro" id="IPR006652">
    <property type="entry name" value="Kelch_1"/>
</dbReference>
<comment type="caution">
    <text evidence="6">The sequence shown here is derived from an EMBL/GenBank/DDBJ whole genome shotgun (WGS) entry which is preliminary data.</text>
</comment>
<dbReference type="InterPro" id="IPR001073">
    <property type="entry name" value="C1q_dom"/>
</dbReference>
<dbReference type="Pfam" id="PF07707">
    <property type="entry name" value="BACK"/>
    <property type="match status" value="1"/>
</dbReference>
<dbReference type="Pfam" id="PF21536">
    <property type="entry name" value="BTB_KLHL33"/>
    <property type="match status" value="1"/>
</dbReference>
<organism evidence="6 7">
    <name type="scientific">Mugilogobius chulae</name>
    <name type="common">yellowstripe goby</name>
    <dbReference type="NCBI Taxonomy" id="88201"/>
    <lineage>
        <taxon>Eukaryota</taxon>
        <taxon>Metazoa</taxon>
        <taxon>Chordata</taxon>
        <taxon>Craniata</taxon>
        <taxon>Vertebrata</taxon>
        <taxon>Euteleostomi</taxon>
        <taxon>Actinopterygii</taxon>
        <taxon>Neopterygii</taxon>
        <taxon>Teleostei</taxon>
        <taxon>Neoteleostei</taxon>
        <taxon>Acanthomorphata</taxon>
        <taxon>Gobiaria</taxon>
        <taxon>Gobiiformes</taxon>
        <taxon>Gobioidei</taxon>
        <taxon>Gobiidae</taxon>
        <taxon>Gobionellinae</taxon>
        <taxon>Mugilogobius</taxon>
    </lineage>
</organism>
<keyword evidence="1" id="KW-0880">Kelch repeat</keyword>
<dbReference type="PROSITE" id="PS50097">
    <property type="entry name" value="BTB"/>
    <property type="match status" value="1"/>
</dbReference>
<protein>
    <recommendedName>
        <fullName evidence="8">BTB domain-containing protein</fullName>
    </recommendedName>
</protein>
<dbReference type="PROSITE" id="PS50871">
    <property type="entry name" value="C1Q"/>
    <property type="match status" value="1"/>
</dbReference>
<dbReference type="InterPro" id="IPR000210">
    <property type="entry name" value="BTB/POZ_dom"/>
</dbReference>
<dbReference type="AlphaFoldDB" id="A0AAW0P917"/>
<dbReference type="SUPFAM" id="SSF117281">
    <property type="entry name" value="Kelch motif"/>
    <property type="match status" value="1"/>
</dbReference>
<dbReference type="PRINTS" id="PR00007">
    <property type="entry name" value="COMPLEMNTC1Q"/>
</dbReference>
<feature type="domain" description="BTB" evidence="4">
    <location>
        <begin position="1"/>
        <end position="51"/>
    </location>
</feature>
<dbReference type="PANTHER" id="PTHR45632:SF14">
    <property type="entry name" value="KELCH-LIKE PROTEIN 33"/>
    <property type="match status" value="1"/>
</dbReference>
<dbReference type="Gene3D" id="1.25.40.420">
    <property type="match status" value="1"/>
</dbReference>
<feature type="coiled-coil region" evidence="3">
    <location>
        <begin position="610"/>
        <end position="647"/>
    </location>
</feature>
<dbReference type="InterPro" id="IPR015915">
    <property type="entry name" value="Kelch-typ_b-propeller"/>
</dbReference>
<evidence type="ECO:0000256" key="2">
    <source>
        <dbReference type="ARBA" id="ARBA00022737"/>
    </source>
</evidence>
<dbReference type="InterPro" id="IPR008983">
    <property type="entry name" value="Tumour_necrosis_fac-like_dom"/>
</dbReference>
<evidence type="ECO:0000256" key="1">
    <source>
        <dbReference type="ARBA" id="ARBA00022441"/>
    </source>
</evidence>
<evidence type="ECO:0000313" key="7">
    <source>
        <dbReference type="Proteomes" id="UP001460270"/>
    </source>
</evidence>
<proteinExistence type="predicted"/>
<keyword evidence="7" id="KW-1185">Reference proteome</keyword>
<dbReference type="Gene3D" id="2.60.120.40">
    <property type="match status" value="1"/>
</dbReference>
<dbReference type="Proteomes" id="UP001460270">
    <property type="component" value="Unassembled WGS sequence"/>
</dbReference>
<dbReference type="PANTHER" id="PTHR45632">
    <property type="entry name" value="LD33804P"/>
    <property type="match status" value="1"/>
</dbReference>
<dbReference type="SMART" id="SM00612">
    <property type="entry name" value="Kelch"/>
    <property type="match status" value="4"/>
</dbReference>
<dbReference type="SMART" id="SM00875">
    <property type="entry name" value="BACK"/>
    <property type="match status" value="1"/>
</dbReference>
<keyword evidence="3" id="KW-0175">Coiled coil</keyword>
<dbReference type="InterPro" id="IPR011333">
    <property type="entry name" value="SKP1/BTB/POZ_sf"/>
</dbReference>
<evidence type="ECO:0000259" key="5">
    <source>
        <dbReference type="PROSITE" id="PS50871"/>
    </source>
</evidence>
<evidence type="ECO:0008006" key="8">
    <source>
        <dbReference type="Google" id="ProtNLM"/>
    </source>
</evidence>
<dbReference type="EMBL" id="JBBPFD010000010">
    <property type="protein sequence ID" value="KAK7910392.1"/>
    <property type="molecule type" value="Genomic_DNA"/>
</dbReference>
<gene>
    <name evidence="6" type="ORF">WMY93_015076</name>
</gene>
<dbReference type="InterPro" id="IPR011705">
    <property type="entry name" value="BACK"/>
</dbReference>
<dbReference type="Gene3D" id="3.30.710.10">
    <property type="entry name" value="Potassium Channel Kv1.1, Chain A"/>
    <property type="match status" value="1"/>
</dbReference>
<sequence length="789" mass="88858">MLAASSDFFRGMFTSGMKESSQNCVSLPFLFAPELESLIDCSYTGHLHLNWDCVFEITCTALQLQFPSVLSLCFKFMHEQIDANFCLDVLSFAEAYGMTELQDVANDFVLRNFWEVSGTVKFLDLSAEKLVDFLKCDGLCAPSELMVFRAVISWIEASLEDRLCQASLLMSAVRFPLMTFREFCEVRAINLRMECVENSKDFELYRSALKEFGNQDAEVKCRVRNPKEVLVLVGGDQLNPDMGQRIASRQVWFANCLRSGTGLVKDMEWRKLGEIPDQPKFRHGVASLEGELYVIGGCYFYTKEDIMKSAYRYNPEQNSWKRLADMIEFRSNFSLIVNEGRLFAIGGDKEINTNVDSVEMYDPHTDQWSFVRSLDLPLSGQAATVHNNAILISGGFNCKYECLVSLFLYHPSRGSTYLSDMSCDRAQHSMESLRGCLYVAGGVCNLRKFYTDQLVCEMYCPRTDSWSVFGNLPLPHVGAPSAVWEDKLYILGGYCQEDYTESGLVHRFDPSTNRWESVGRLPGAVTDIRLDKTQPVKLQAPKVSSVLHLRTDSSSRSHNMDLKTCVVLVLLGFSSVKSQRGDFTMPDWFQSKLDIILKLEERMNNVDKCCKAIENLEIRLNDTLDELTKQKQDINKLKEENEELKKNTGKASPQVAFSVSLADVQEVYKGPCTDKTLVFKRVFSNVGNAYDSNTGIFTAPVAGSYFFTFNTYGYNSHTTGAILMKNSQIQVSTYESVSSDGADSSSNSVLLTLVPGDTLHLELWDNGRVFDNANGHTTFTGFLVFPTSI</sequence>
<dbReference type="SMART" id="SM00110">
    <property type="entry name" value="C1Q"/>
    <property type="match status" value="1"/>
</dbReference>